<sequence>MPPILEHGAESHGVRADRLPRLRAHVHRQPRLILARLRRLAAHQQVAQVEGVARRRRRRVEPLAQLHERARAALLKRQHLRAVRSDLFDESLAPPAREIAPLAQLAGAVGVLGRHGEALAVGEDVVREERRGRRAGARGVGGEGNPPPPRHRRETASTRLKPPGLRYRYSESYFFGCYSSE</sequence>
<gene>
    <name evidence="2" type="ORF">AB1Y20_011827</name>
</gene>
<proteinExistence type="predicted"/>
<feature type="region of interest" description="Disordered" evidence="1">
    <location>
        <begin position="130"/>
        <end position="163"/>
    </location>
</feature>
<comment type="caution">
    <text evidence="2">The sequence shown here is derived from an EMBL/GenBank/DDBJ whole genome shotgun (WGS) entry which is preliminary data.</text>
</comment>
<reference evidence="2 3" key="1">
    <citation type="journal article" date="2024" name="Science">
        <title>Giant polyketide synthase enzymes in the biosynthesis of giant marine polyether toxins.</title>
        <authorList>
            <person name="Fallon T.R."/>
            <person name="Shende V.V."/>
            <person name="Wierzbicki I.H."/>
            <person name="Pendleton A.L."/>
            <person name="Watervoot N.F."/>
            <person name="Auber R.P."/>
            <person name="Gonzalez D.J."/>
            <person name="Wisecaver J.H."/>
            <person name="Moore B.S."/>
        </authorList>
    </citation>
    <scope>NUCLEOTIDE SEQUENCE [LARGE SCALE GENOMIC DNA]</scope>
    <source>
        <strain evidence="2 3">12B1</strain>
    </source>
</reference>
<organism evidence="2 3">
    <name type="scientific">Prymnesium parvum</name>
    <name type="common">Toxic golden alga</name>
    <dbReference type="NCBI Taxonomy" id="97485"/>
    <lineage>
        <taxon>Eukaryota</taxon>
        <taxon>Haptista</taxon>
        <taxon>Haptophyta</taxon>
        <taxon>Prymnesiophyceae</taxon>
        <taxon>Prymnesiales</taxon>
        <taxon>Prymnesiaceae</taxon>
        <taxon>Prymnesium</taxon>
    </lineage>
</organism>
<dbReference type="EMBL" id="JBGBPQ010000025">
    <property type="protein sequence ID" value="KAL1499628.1"/>
    <property type="molecule type" value="Genomic_DNA"/>
</dbReference>
<accession>A0AB34IIJ0</accession>
<evidence type="ECO:0000313" key="2">
    <source>
        <dbReference type="EMBL" id="KAL1499628.1"/>
    </source>
</evidence>
<name>A0AB34IIJ0_PRYPA</name>
<evidence type="ECO:0000256" key="1">
    <source>
        <dbReference type="SAM" id="MobiDB-lite"/>
    </source>
</evidence>
<keyword evidence="3" id="KW-1185">Reference proteome</keyword>
<protein>
    <submittedName>
        <fullName evidence="2">Uncharacterized protein</fullName>
    </submittedName>
</protein>
<dbReference type="Proteomes" id="UP001515480">
    <property type="component" value="Unassembled WGS sequence"/>
</dbReference>
<evidence type="ECO:0000313" key="3">
    <source>
        <dbReference type="Proteomes" id="UP001515480"/>
    </source>
</evidence>
<dbReference type="AlphaFoldDB" id="A0AB34IIJ0"/>